<dbReference type="Proteomes" id="UP001221757">
    <property type="component" value="Unassembled WGS sequence"/>
</dbReference>
<evidence type="ECO:0000313" key="3">
    <source>
        <dbReference type="Proteomes" id="UP001221757"/>
    </source>
</evidence>
<accession>A0AAD7GSN8</accession>
<evidence type="ECO:0000313" key="2">
    <source>
        <dbReference type="EMBL" id="KAJ7704445.1"/>
    </source>
</evidence>
<sequence>MITAARLHTSTIHVLECLMLDPNFAAILSPIPLDRLNIYRGNVKQYAVGIVMSAYKLTELLPAEIKLAIENLLKNHRYIFAVDPKTGQMQLLLPFHHTAMKLIIKNQMILSPGFKGHNYSCLPAMHLKHPTAREVADPMVVLAATAVYASLLELRMTGQRQPIVFMEDAFEDIYCIHIQTLESTRAAAPISMHKVLHQLFNNVTASTKTVPAAARSSATLIDLVDVPESD</sequence>
<reference evidence="2" key="1">
    <citation type="submission" date="2023-03" db="EMBL/GenBank/DDBJ databases">
        <title>Massive genome expansion in bonnet fungi (Mycena s.s.) driven by repeated elements and novel gene families across ecological guilds.</title>
        <authorList>
            <consortium name="Lawrence Berkeley National Laboratory"/>
            <person name="Harder C.B."/>
            <person name="Miyauchi S."/>
            <person name="Viragh M."/>
            <person name="Kuo A."/>
            <person name="Thoen E."/>
            <person name="Andreopoulos B."/>
            <person name="Lu D."/>
            <person name="Skrede I."/>
            <person name="Drula E."/>
            <person name="Henrissat B."/>
            <person name="Morin E."/>
            <person name="Kohler A."/>
            <person name="Barry K."/>
            <person name="LaButti K."/>
            <person name="Morin E."/>
            <person name="Salamov A."/>
            <person name="Lipzen A."/>
            <person name="Mereny Z."/>
            <person name="Hegedus B."/>
            <person name="Baldrian P."/>
            <person name="Stursova M."/>
            <person name="Weitz H."/>
            <person name="Taylor A."/>
            <person name="Grigoriev I.V."/>
            <person name="Nagy L.G."/>
            <person name="Martin F."/>
            <person name="Kauserud H."/>
        </authorList>
    </citation>
    <scope>NUCLEOTIDE SEQUENCE</scope>
    <source>
        <strain evidence="2">CBHHK067</strain>
    </source>
</reference>
<feature type="domain" description="DUF6532" evidence="1">
    <location>
        <begin position="23"/>
        <end position="183"/>
    </location>
</feature>
<name>A0AAD7GSN8_MYCRO</name>
<evidence type="ECO:0000259" key="1">
    <source>
        <dbReference type="Pfam" id="PF20149"/>
    </source>
</evidence>
<organism evidence="2 3">
    <name type="scientific">Mycena rosella</name>
    <name type="common">Pink bonnet</name>
    <name type="synonym">Agaricus rosellus</name>
    <dbReference type="NCBI Taxonomy" id="1033263"/>
    <lineage>
        <taxon>Eukaryota</taxon>
        <taxon>Fungi</taxon>
        <taxon>Dikarya</taxon>
        <taxon>Basidiomycota</taxon>
        <taxon>Agaricomycotina</taxon>
        <taxon>Agaricomycetes</taxon>
        <taxon>Agaricomycetidae</taxon>
        <taxon>Agaricales</taxon>
        <taxon>Marasmiineae</taxon>
        <taxon>Mycenaceae</taxon>
        <taxon>Mycena</taxon>
    </lineage>
</organism>
<gene>
    <name evidence="2" type="ORF">B0H17DRAFT_1193679</name>
</gene>
<proteinExistence type="predicted"/>
<keyword evidence="3" id="KW-1185">Reference proteome</keyword>
<dbReference type="AlphaFoldDB" id="A0AAD7GSN8"/>
<comment type="caution">
    <text evidence="2">The sequence shown here is derived from an EMBL/GenBank/DDBJ whole genome shotgun (WGS) entry which is preliminary data.</text>
</comment>
<dbReference type="EMBL" id="JARKIE010000010">
    <property type="protein sequence ID" value="KAJ7704445.1"/>
    <property type="molecule type" value="Genomic_DNA"/>
</dbReference>
<protein>
    <recommendedName>
        <fullName evidence="1">DUF6532 domain-containing protein</fullName>
    </recommendedName>
</protein>
<dbReference type="InterPro" id="IPR045341">
    <property type="entry name" value="DUF6532"/>
</dbReference>
<dbReference type="Pfam" id="PF20149">
    <property type="entry name" value="DUF6532"/>
    <property type="match status" value="1"/>
</dbReference>